<evidence type="ECO:0000259" key="4">
    <source>
        <dbReference type="PROSITE" id="PS50949"/>
    </source>
</evidence>
<keyword evidence="1" id="KW-0805">Transcription regulation</keyword>
<keyword evidence="3" id="KW-0804">Transcription</keyword>
<dbReference type="InterPro" id="IPR036390">
    <property type="entry name" value="WH_DNA-bd_sf"/>
</dbReference>
<keyword evidence="6" id="KW-1185">Reference proteome</keyword>
<dbReference type="Gene3D" id="1.10.10.10">
    <property type="entry name" value="Winged helix-like DNA-binding domain superfamily/Winged helix DNA-binding domain"/>
    <property type="match status" value="1"/>
</dbReference>
<dbReference type="Proteomes" id="UP000321436">
    <property type="component" value="Unassembled WGS sequence"/>
</dbReference>
<dbReference type="EMBL" id="BKAU01000001">
    <property type="protein sequence ID" value="GEP94741.1"/>
    <property type="molecule type" value="Genomic_DNA"/>
</dbReference>
<evidence type="ECO:0000313" key="6">
    <source>
        <dbReference type="Proteomes" id="UP000321436"/>
    </source>
</evidence>
<protein>
    <submittedName>
        <fullName evidence="5">GntR family transcriptional regulator</fullName>
    </submittedName>
</protein>
<dbReference type="SMART" id="SM00895">
    <property type="entry name" value="FCD"/>
    <property type="match status" value="1"/>
</dbReference>
<dbReference type="Pfam" id="PF07729">
    <property type="entry name" value="FCD"/>
    <property type="match status" value="1"/>
</dbReference>
<dbReference type="Pfam" id="PF00392">
    <property type="entry name" value="GntR"/>
    <property type="match status" value="1"/>
</dbReference>
<sequence>MNTQIHPLKRRNLADEVAGRLQQVICSSQYSVGQQLPTEPELMQQFGVGRSTIREAVRLLVNAGLVRVQQGLGTFIMSQHAMAEPLAQRLHRAHYQDLNEVRLLLEVKIAEKAAQNRTKEDLAKMRAFLKQRYEHAKANNIDACMQADINFHSSVAEASGNEIMVDLYKTIATHLKQSFSERFADTSSFLETQHLHKSLLQSIADKDPAQALLWSTRISTHTK</sequence>
<dbReference type="InterPro" id="IPR036388">
    <property type="entry name" value="WH-like_DNA-bd_sf"/>
</dbReference>
<dbReference type="GO" id="GO:0003677">
    <property type="term" value="F:DNA binding"/>
    <property type="evidence" value="ECO:0007669"/>
    <property type="project" value="UniProtKB-KW"/>
</dbReference>
<evidence type="ECO:0000256" key="2">
    <source>
        <dbReference type="ARBA" id="ARBA00023125"/>
    </source>
</evidence>
<dbReference type="PANTHER" id="PTHR43537:SF5">
    <property type="entry name" value="UXU OPERON TRANSCRIPTIONAL REGULATOR"/>
    <property type="match status" value="1"/>
</dbReference>
<evidence type="ECO:0000256" key="3">
    <source>
        <dbReference type="ARBA" id="ARBA00023163"/>
    </source>
</evidence>
<gene>
    <name evidence="5" type="ORF">CCY01nite_10010</name>
</gene>
<accession>A0A512RGB2</accession>
<dbReference type="PANTHER" id="PTHR43537">
    <property type="entry name" value="TRANSCRIPTIONAL REGULATOR, GNTR FAMILY"/>
    <property type="match status" value="1"/>
</dbReference>
<keyword evidence="2" id="KW-0238">DNA-binding</keyword>
<dbReference type="CDD" id="cd07377">
    <property type="entry name" value="WHTH_GntR"/>
    <property type="match status" value="1"/>
</dbReference>
<dbReference type="AlphaFoldDB" id="A0A512RGB2"/>
<dbReference type="InterPro" id="IPR000524">
    <property type="entry name" value="Tscrpt_reg_HTH_GntR"/>
</dbReference>
<proteinExistence type="predicted"/>
<comment type="caution">
    <text evidence="5">The sequence shown here is derived from an EMBL/GenBank/DDBJ whole genome shotgun (WGS) entry which is preliminary data.</text>
</comment>
<organism evidence="5 6">
    <name type="scientific">Chitinophaga cymbidii</name>
    <dbReference type="NCBI Taxonomy" id="1096750"/>
    <lineage>
        <taxon>Bacteria</taxon>
        <taxon>Pseudomonadati</taxon>
        <taxon>Bacteroidota</taxon>
        <taxon>Chitinophagia</taxon>
        <taxon>Chitinophagales</taxon>
        <taxon>Chitinophagaceae</taxon>
        <taxon>Chitinophaga</taxon>
    </lineage>
</organism>
<dbReference type="Gene3D" id="1.20.120.530">
    <property type="entry name" value="GntR ligand-binding domain-like"/>
    <property type="match status" value="1"/>
</dbReference>
<reference evidence="5 6" key="1">
    <citation type="submission" date="2019-07" db="EMBL/GenBank/DDBJ databases">
        <title>Whole genome shotgun sequence of Chitinophaga cymbidii NBRC 109752.</title>
        <authorList>
            <person name="Hosoyama A."/>
            <person name="Uohara A."/>
            <person name="Ohji S."/>
            <person name="Ichikawa N."/>
        </authorList>
    </citation>
    <scope>NUCLEOTIDE SEQUENCE [LARGE SCALE GENOMIC DNA]</scope>
    <source>
        <strain evidence="5 6">NBRC 109752</strain>
    </source>
</reference>
<dbReference type="PROSITE" id="PS50949">
    <property type="entry name" value="HTH_GNTR"/>
    <property type="match status" value="1"/>
</dbReference>
<dbReference type="OrthoDB" id="9799482at2"/>
<dbReference type="SUPFAM" id="SSF48008">
    <property type="entry name" value="GntR ligand-binding domain-like"/>
    <property type="match status" value="1"/>
</dbReference>
<dbReference type="InterPro" id="IPR011711">
    <property type="entry name" value="GntR_C"/>
</dbReference>
<dbReference type="SUPFAM" id="SSF46785">
    <property type="entry name" value="Winged helix' DNA-binding domain"/>
    <property type="match status" value="1"/>
</dbReference>
<evidence type="ECO:0000256" key="1">
    <source>
        <dbReference type="ARBA" id="ARBA00023015"/>
    </source>
</evidence>
<feature type="domain" description="HTH gntR-type" evidence="4">
    <location>
        <begin position="11"/>
        <end position="79"/>
    </location>
</feature>
<dbReference type="InterPro" id="IPR008920">
    <property type="entry name" value="TF_FadR/GntR_C"/>
</dbReference>
<evidence type="ECO:0000313" key="5">
    <source>
        <dbReference type="EMBL" id="GEP94741.1"/>
    </source>
</evidence>
<dbReference type="SMART" id="SM00345">
    <property type="entry name" value="HTH_GNTR"/>
    <property type="match status" value="1"/>
</dbReference>
<dbReference type="PRINTS" id="PR00035">
    <property type="entry name" value="HTHGNTR"/>
</dbReference>
<name>A0A512RGB2_9BACT</name>
<dbReference type="GO" id="GO:0003700">
    <property type="term" value="F:DNA-binding transcription factor activity"/>
    <property type="evidence" value="ECO:0007669"/>
    <property type="project" value="InterPro"/>
</dbReference>